<dbReference type="OrthoDB" id="565731at2759"/>
<feature type="region of interest" description="Disordered" evidence="1">
    <location>
        <begin position="62"/>
        <end position="109"/>
    </location>
</feature>
<name>A0A4R0R8G1_9APHY</name>
<feature type="compositionally biased region" description="Polar residues" evidence="1">
    <location>
        <begin position="71"/>
        <end position="83"/>
    </location>
</feature>
<sequence length="349" mass="38931">MAHIRPLSCAVRTLSHQHHAARFSSQGARYLNQSAALYAKKGKAARADDAFEDDFEDDGGDLFGGKMKAAQSKSRPAATTNVKSNMSSQGPSTSSPEESSHEKSTSKKLSYQDRVARFNTLYQFMAERIAKEPVKSPLQVRNTAWTHLFGLATSKQQMEKLVKLFPLWRDSGRPWTPQIAENFVRRCEELDCAQLALQVFTDHPKYGLDLASISAARRLLHSLHLAHPLADSITVGALYRVYNLPPLSSDLVSCAMLTSACFKNNTAESVAVADGLLPNLRKLLENTPPKEMALPAREDPWLRARTESKEKAWLAWTLAKIEKALEKQEKDFAWLREWRTASGHLQAAA</sequence>
<organism evidence="2 3">
    <name type="scientific">Steccherinum ochraceum</name>
    <dbReference type="NCBI Taxonomy" id="92696"/>
    <lineage>
        <taxon>Eukaryota</taxon>
        <taxon>Fungi</taxon>
        <taxon>Dikarya</taxon>
        <taxon>Basidiomycota</taxon>
        <taxon>Agaricomycotina</taxon>
        <taxon>Agaricomycetes</taxon>
        <taxon>Polyporales</taxon>
        <taxon>Steccherinaceae</taxon>
        <taxon>Steccherinum</taxon>
    </lineage>
</organism>
<evidence type="ECO:0000313" key="2">
    <source>
        <dbReference type="EMBL" id="TCD64021.1"/>
    </source>
</evidence>
<keyword evidence="3" id="KW-1185">Reference proteome</keyword>
<reference evidence="2 3" key="1">
    <citation type="submission" date="2018-11" db="EMBL/GenBank/DDBJ databases">
        <title>Genome assembly of Steccherinum ochraceum LE-BIN_3174, the white-rot fungus of the Steccherinaceae family (The Residual Polyporoid clade, Polyporales, Basidiomycota).</title>
        <authorList>
            <person name="Fedorova T.V."/>
            <person name="Glazunova O.A."/>
            <person name="Landesman E.O."/>
            <person name="Moiseenko K.V."/>
            <person name="Psurtseva N.V."/>
            <person name="Savinova O.S."/>
            <person name="Shakhova N.V."/>
            <person name="Tyazhelova T.V."/>
            <person name="Vasina D.V."/>
        </authorList>
    </citation>
    <scope>NUCLEOTIDE SEQUENCE [LARGE SCALE GENOMIC DNA]</scope>
    <source>
        <strain evidence="2 3">LE-BIN_3174</strain>
    </source>
</reference>
<dbReference type="EMBL" id="RWJN01000260">
    <property type="protein sequence ID" value="TCD64021.1"/>
    <property type="molecule type" value="Genomic_DNA"/>
</dbReference>
<evidence type="ECO:0000256" key="1">
    <source>
        <dbReference type="SAM" id="MobiDB-lite"/>
    </source>
</evidence>
<dbReference type="Proteomes" id="UP000292702">
    <property type="component" value="Unassembled WGS sequence"/>
</dbReference>
<gene>
    <name evidence="2" type="ORF">EIP91_004655</name>
</gene>
<accession>A0A4R0R8G1</accession>
<feature type="compositionally biased region" description="Basic and acidic residues" evidence="1">
    <location>
        <begin position="98"/>
        <end position="109"/>
    </location>
</feature>
<protein>
    <submittedName>
        <fullName evidence="2">Uncharacterized protein</fullName>
    </submittedName>
</protein>
<evidence type="ECO:0000313" key="3">
    <source>
        <dbReference type="Proteomes" id="UP000292702"/>
    </source>
</evidence>
<comment type="caution">
    <text evidence="2">The sequence shown here is derived from an EMBL/GenBank/DDBJ whole genome shotgun (WGS) entry which is preliminary data.</text>
</comment>
<dbReference type="AlphaFoldDB" id="A0A4R0R8G1"/>
<feature type="compositionally biased region" description="Low complexity" evidence="1">
    <location>
        <begin position="84"/>
        <end position="97"/>
    </location>
</feature>
<proteinExistence type="predicted"/>